<comment type="caution">
    <text evidence="1">The sequence shown here is derived from an EMBL/GenBank/DDBJ whole genome shotgun (WGS) entry which is preliminary data.</text>
</comment>
<dbReference type="EMBL" id="JANPWB010000007">
    <property type="protein sequence ID" value="KAJ1174238.1"/>
    <property type="molecule type" value="Genomic_DNA"/>
</dbReference>
<keyword evidence="2" id="KW-1185">Reference proteome</keyword>
<evidence type="ECO:0000313" key="2">
    <source>
        <dbReference type="Proteomes" id="UP001066276"/>
    </source>
</evidence>
<accession>A0AAV7TCS7</accession>
<organism evidence="1 2">
    <name type="scientific">Pleurodeles waltl</name>
    <name type="common">Iberian ribbed newt</name>
    <dbReference type="NCBI Taxonomy" id="8319"/>
    <lineage>
        <taxon>Eukaryota</taxon>
        <taxon>Metazoa</taxon>
        <taxon>Chordata</taxon>
        <taxon>Craniata</taxon>
        <taxon>Vertebrata</taxon>
        <taxon>Euteleostomi</taxon>
        <taxon>Amphibia</taxon>
        <taxon>Batrachia</taxon>
        <taxon>Caudata</taxon>
        <taxon>Salamandroidea</taxon>
        <taxon>Salamandridae</taxon>
        <taxon>Pleurodelinae</taxon>
        <taxon>Pleurodeles</taxon>
    </lineage>
</organism>
<evidence type="ECO:0008006" key="3">
    <source>
        <dbReference type="Google" id="ProtNLM"/>
    </source>
</evidence>
<protein>
    <recommendedName>
        <fullName evidence="3">Secreted protein</fullName>
    </recommendedName>
</protein>
<sequence>MNSFLTVRSVVSSPVLGVSVFFSGALPQCLPLARHLPLQRFFFLFEPGDGAKRLPLLVVTRTRTGLGAAHCTSGLEVAV</sequence>
<dbReference type="Proteomes" id="UP001066276">
    <property type="component" value="Chromosome 4_1"/>
</dbReference>
<gene>
    <name evidence="1" type="ORF">NDU88_006060</name>
</gene>
<dbReference type="AlphaFoldDB" id="A0AAV7TCS7"/>
<name>A0AAV7TCS7_PLEWA</name>
<evidence type="ECO:0000313" key="1">
    <source>
        <dbReference type="EMBL" id="KAJ1174238.1"/>
    </source>
</evidence>
<proteinExistence type="predicted"/>
<reference evidence="1" key="1">
    <citation type="journal article" date="2022" name="bioRxiv">
        <title>Sequencing and chromosome-scale assembly of the giantPleurodeles waltlgenome.</title>
        <authorList>
            <person name="Brown T."/>
            <person name="Elewa A."/>
            <person name="Iarovenko S."/>
            <person name="Subramanian E."/>
            <person name="Araus A.J."/>
            <person name="Petzold A."/>
            <person name="Susuki M."/>
            <person name="Suzuki K.-i.T."/>
            <person name="Hayashi T."/>
            <person name="Toyoda A."/>
            <person name="Oliveira C."/>
            <person name="Osipova E."/>
            <person name="Leigh N.D."/>
            <person name="Simon A."/>
            <person name="Yun M.H."/>
        </authorList>
    </citation>
    <scope>NUCLEOTIDE SEQUENCE</scope>
    <source>
        <strain evidence="1">20211129_DDA</strain>
        <tissue evidence="1">Liver</tissue>
    </source>
</reference>